<keyword evidence="3" id="KW-0456">Lyase</keyword>
<dbReference type="KEGG" id="plon:Pla110_23730"/>
<evidence type="ECO:0000313" key="10">
    <source>
        <dbReference type="Proteomes" id="UP000317178"/>
    </source>
</evidence>
<evidence type="ECO:0000256" key="3">
    <source>
        <dbReference type="ARBA" id="ARBA00023239"/>
    </source>
</evidence>
<dbReference type="OrthoDB" id="289419at2"/>
<feature type="active site" description="Proton acceptor" evidence="7">
    <location>
        <position position="110"/>
    </location>
</feature>
<evidence type="ECO:0000256" key="5">
    <source>
        <dbReference type="ARBA" id="ARBA00032523"/>
    </source>
</evidence>
<dbReference type="Pfam" id="PF04476">
    <property type="entry name" value="4HFCP_synth"/>
    <property type="match status" value="1"/>
</dbReference>
<evidence type="ECO:0000256" key="8">
    <source>
        <dbReference type="SAM" id="MobiDB-lite"/>
    </source>
</evidence>
<dbReference type="Proteomes" id="UP000317178">
    <property type="component" value="Chromosome"/>
</dbReference>
<proteinExistence type="predicted"/>
<dbReference type="EMBL" id="CP036281">
    <property type="protein sequence ID" value="QDU80641.1"/>
    <property type="molecule type" value="Genomic_DNA"/>
</dbReference>
<evidence type="ECO:0000256" key="1">
    <source>
        <dbReference type="ARBA" id="ARBA00003810"/>
    </source>
</evidence>
<comment type="function">
    <text evidence="1">Catalyzes the formation of 4-(hydroxymethyl)-2-furancarboxaldehyde phosphate (4-HFC-P) from two molecules of glyceraldehyde-3-P (GA-3-P).</text>
</comment>
<reference evidence="9 10" key="1">
    <citation type="submission" date="2019-02" db="EMBL/GenBank/DDBJ databases">
        <title>Deep-cultivation of Planctomycetes and their phenomic and genomic characterization uncovers novel biology.</title>
        <authorList>
            <person name="Wiegand S."/>
            <person name="Jogler M."/>
            <person name="Boedeker C."/>
            <person name="Pinto D."/>
            <person name="Vollmers J."/>
            <person name="Rivas-Marin E."/>
            <person name="Kohn T."/>
            <person name="Peeters S.H."/>
            <person name="Heuer A."/>
            <person name="Rast P."/>
            <person name="Oberbeckmann S."/>
            <person name="Bunk B."/>
            <person name="Jeske O."/>
            <person name="Meyerdierks A."/>
            <person name="Storesund J.E."/>
            <person name="Kallscheuer N."/>
            <person name="Luecker S."/>
            <person name="Lage O.M."/>
            <person name="Pohl T."/>
            <person name="Merkel B.J."/>
            <person name="Hornburger P."/>
            <person name="Mueller R.-W."/>
            <person name="Bruemmer F."/>
            <person name="Labrenz M."/>
            <person name="Spormann A.M."/>
            <person name="Op den Camp H."/>
            <person name="Overmann J."/>
            <person name="Amann R."/>
            <person name="Jetten M.S.M."/>
            <person name="Mascher T."/>
            <person name="Medema M.H."/>
            <person name="Devos D.P."/>
            <person name="Kaster A.-K."/>
            <person name="Ovreas L."/>
            <person name="Rohde M."/>
            <person name="Galperin M.Y."/>
            <person name="Jogler C."/>
        </authorList>
    </citation>
    <scope>NUCLEOTIDE SEQUENCE [LARGE SCALE GENOMIC DNA]</scope>
    <source>
        <strain evidence="9 10">Pla110</strain>
    </source>
</reference>
<accession>A0A518CN41</accession>
<name>A0A518CN41_9PLAN</name>
<dbReference type="AlphaFoldDB" id="A0A518CN41"/>
<organism evidence="9 10">
    <name type="scientific">Polystyrenella longa</name>
    <dbReference type="NCBI Taxonomy" id="2528007"/>
    <lineage>
        <taxon>Bacteria</taxon>
        <taxon>Pseudomonadati</taxon>
        <taxon>Planctomycetota</taxon>
        <taxon>Planctomycetia</taxon>
        <taxon>Planctomycetales</taxon>
        <taxon>Planctomycetaceae</taxon>
        <taxon>Polystyrenella</taxon>
    </lineage>
</organism>
<dbReference type="EC" id="4.2.3.153" evidence="2"/>
<dbReference type="PIRSF" id="PIRSF015957">
    <property type="entry name" value="UCP015957"/>
    <property type="match status" value="1"/>
</dbReference>
<dbReference type="GO" id="GO:0016829">
    <property type="term" value="F:lyase activity"/>
    <property type="evidence" value="ECO:0007669"/>
    <property type="project" value="UniProtKB-KW"/>
</dbReference>
<evidence type="ECO:0000256" key="2">
    <source>
        <dbReference type="ARBA" id="ARBA00012553"/>
    </source>
</evidence>
<dbReference type="RefSeq" id="WP_144995899.1">
    <property type="nucleotide sequence ID" value="NZ_CP036281.1"/>
</dbReference>
<protein>
    <recommendedName>
        <fullName evidence="2">(5-formylfuran-3-yl)methyl phosphate synthase</fullName>
        <ecNumber evidence="2">4.2.3.153</ecNumber>
    </recommendedName>
    <alternativeName>
        <fullName evidence="5">4-(hydroxymethyl)-2-furancarboxaldehyde-phosphate synthase</fullName>
    </alternativeName>
</protein>
<evidence type="ECO:0000256" key="6">
    <source>
        <dbReference type="ARBA" id="ARBA00047628"/>
    </source>
</evidence>
<keyword evidence="4" id="KW-0704">Schiff base</keyword>
<gene>
    <name evidence="9" type="ORF">Pla110_23730</name>
</gene>
<evidence type="ECO:0000256" key="4">
    <source>
        <dbReference type="ARBA" id="ARBA00023270"/>
    </source>
</evidence>
<feature type="compositionally biased region" description="Basic and acidic residues" evidence="8">
    <location>
        <begin position="1"/>
        <end position="10"/>
    </location>
</feature>
<dbReference type="InterPro" id="IPR007565">
    <property type="entry name" value="4HFCP_synth"/>
</dbReference>
<evidence type="ECO:0000256" key="7">
    <source>
        <dbReference type="PIRSR" id="PIRSR015957-1"/>
    </source>
</evidence>
<feature type="region of interest" description="Disordered" evidence="8">
    <location>
        <begin position="1"/>
        <end position="21"/>
    </location>
</feature>
<sequence length="265" mass="28806">MTTEKPHLDRSAASLPLKRQSKHSNRPALLISVRNGAEARIVLEGGVDFLDVKEPLNGPLGAASKETLNEISVLMESAPDIHFSAALGELQNFQDERNAFSLPEEVDFVKLGLSGCRSRAEWESDFRQLQSDISGLTSRGQLNWVAVAYADHGTCDAPTPDQVLTLAIETGCVGLLVDTYSKNGLSTFDFMSAAELKRLRQSCQSHDLFFALAGSIRPIHLPQIRDVDPDIIAVRGAVCKTMDRTGEISLAAIEQFKASLRAVAS</sequence>
<comment type="catalytic activity">
    <reaction evidence="6">
        <text>2 D-glyceraldehyde 3-phosphate = 4-(hydroxymethyl)-2-furancarboxaldehyde phosphate + phosphate + 2 H2O</text>
        <dbReference type="Rhea" id="RHEA:43536"/>
        <dbReference type="ChEBI" id="CHEBI:15377"/>
        <dbReference type="ChEBI" id="CHEBI:43474"/>
        <dbReference type="ChEBI" id="CHEBI:59776"/>
        <dbReference type="ChEBI" id="CHEBI:83407"/>
        <dbReference type="EC" id="4.2.3.153"/>
    </reaction>
</comment>
<feature type="active site" description="Schiff-base intermediate with substrate" evidence="7">
    <location>
        <position position="53"/>
    </location>
</feature>
<evidence type="ECO:0000313" key="9">
    <source>
        <dbReference type="EMBL" id="QDU80641.1"/>
    </source>
</evidence>
<keyword evidence="10" id="KW-1185">Reference proteome</keyword>